<accession>A0A7J3QFB4</accession>
<gene>
    <name evidence="1" type="ORF">ENV02_04775</name>
</gene>
<name>A0A7J3QFB4_9CREN</name>
<dbReference type="AlphaFoldDB" id="A0A7J3QFB4"/>
<sequence>MVSYFTSVTASYRDLITLANFLNSESSNIFINIVSFDNSTNTLWIILKRLDQYPLDFFIAVDNGDSYIPCEYIYVYNPYRDNDGIICFESEESDCIASTTIYSGSLKRVYIPWENTLSDFVSYAKSFGYTVNEPIYICRIQNVCSFKGSSNLCNQNTLAKISLPGNPSYARIYTVAMYSNTPYIISIYEVSLR</sequence>
<organism evidence="1">
    <name type="scientific">Ignisphaera aggregans</name>
    <dbReference type="NCBI Taxonomy" id="334771"/>
    <lineage>
        <taxon>Archaea</taxon>
        <taxon>Thermoproteota</taxon>
        <taxon>Thermoprotei</taxon>
        <taxon>Desulfurococcales</taxon>
        <taxon>Desulfurococcaceae</taxon>
        <taxon>Ignisphaera</taxon>
    </lineage>
</organism>
<comment type="caution">
    <text evidence="1">The sequence shown here is derived from an EMBL/GenBank/DDBJ whole genome shotgun (WGS) entry which is preliminary data.</text>
</comment>
<evidence type="ECO:0000313" key="1">
    <source>
        <dbReference type="EMBL" id="HGV67110.1"/>
    </source>
</evidence>
<protein>
    <submittedName>
        <fullName evidence="1">Uncharacterized protein</fullName>
    </submittedName>
</protein>
<reference evidence="1" key="1">
    <citation type="journal article" date="2020" name="mSystems">
        <title>Genome- and Community-Level Interaction Insights into Carbon Utilization and Element Cycling Functions of Hydrothermarchaeota in Hydrothermal Sediment.</title>
        <authorList>
            <person name="Zhou Z."/>
            <person name="Liu Y."/>
            <person name="Xu W."/>
            <person name="Pan J."/>
            <person name="Luo Z.H."/>
            <person name="Li M."/>
        </authorList>
    </citation>
    <scope>NUCLEOTIDE SEQUENCE [LARGE SCALE GENOMIC DNA]</scope>
    <source>
        <strain evidence="1">SpSt-721</strain>
    </source>
</reference>
<dbReference type="EMBL" id="DTET01000253">
    <property type="protein sequence ID" value="HGV67110.1"/>
    <property type="molecule type" value="Genomic_DNA"/>
</dbReference>
<proteinExistence type="predicted"/>